<feature type="domain" description="Alcohol dehydrogenase-like C-terminal" evidence="7">
    <location>
        <begin position="282"/>
        <end position="348"/>
    </location>
</feature>
<feature type="domain" description="Alcohol dehydrogenase-like N-terminal" evidence="8">
    <location>
        <begin position="141"/>
        <end position="225"/>
    </location>
</feature>
<proteinExistence type="inferred from homology"/>
<dbReference type="PROSITE" id="PS00059">
    <property type="entry name" value="ADH_ZINC"/>
    <property type="match status" value="1"/>
</dbReference>
<keyword evidence="6" id="KW-0732">Signal</keyword>
<evidence type="ECO:0000256" key="3">
    <source>
        <dbReference type="ARBA" id="ARBA00022833"/>
    </source>
</evidence>
<evidence type="ECO:0000256" key="4">
    <source>
        <dbReference type="ARBA" id="ARBA00023002"/>
    </source>
</evidence>
<evidence type="ECO:0000313" key="10">
    <source>
        <dbReference type="Proteomes" id="UP000192578"/>
    </source>
</evidence>
<evidence type="ECO:0000259" key="7">
    <source>
        <dbReference type="Pfam" id="PF00107"/>
    </source>
</evidence>
<feature type="chain" id="PRO_5013026270" evidence="6">
    <location>
        <begin position="18"/>
        <end position="435"/>
    </location>
</feature>
<dbReference type="Proteomes" id="UP000192578">
    <property type="component" value="Unassembled WGS sequence"/>
</dbReference>
<dbReference type="OrthoDB" id="3941538at2759"/>
<dbReference type="InterPro" id="IPR002328">
    <property type="entry name" value="ADH_Zn_CS"/>
</dbReference>
<dbReference type="PANTHER" id="PTHR42813">
    <property type="entry name" value="ZINC-TYPE ALCOHOL DEHYDROGENASE-LIKE"/>
    <property type="match status" value="1"/>
</dbReference>
<organism evidence="9 10">
    <name type="scientific">Hypsibius exemplaris</name>
    <name type="common">Freshwater tardigrade</name>
    <dbReference type="NCBI Taxonomy" id="2072580"/>
    <lineage>
        <taxon>Eukaryota</taxon>
        <taxon>Metazoa</taxon>
        <taxon>Ecdysozoa</taxon>
        <taxon>Tardigrada</taxon>
        <taxon>Eutardigrada</taxon>
        <taxon>Parachela</taxon>
        <taxon>Hypsibioidea</taxon>
        <taxon>Hypsibiidae</taxon>
        <taxon>Hypsibius</taxon>
    </lineage>
</organism>
<dbReference type="Gene3D" id="3.40.50.720">
    <property type="entry name" value="NAD(P)-binding Rossmann-like Domain"/>
    <property type="match status" value="1"/>
</dbReference>
<evidence type="ECO:0000256" key="2">
    <source>
        <dbReference type="ARBA" id="ARBA00022723"/>
    </source>
</evidence>
<evidence type="ECO:0000313" key="9">
    <source>
        <dbReference type="EMBL" id="OQV17925.1"/>
    </source>
</evidence>
<keyword evidence="4" id="KW-0560">Oxidoreductase</keyword>
<comment type="cofactor">
    <cofactor evidence="1 5">
        <name>Zn(2+)</name>
        <dbReference type="ChEBI" id="CHEBI:29105"/>
    </cofactor>
</comment>
<keyword evidence="10" id="KW-1185">Reference proteome</keyword>
<reference evidence="10" key="1">
    <citation type="submission" date="2017-01" db="EMBL/GenBank/DDBJ databases">
        <title>Comparative genomics of anhydrobiosis in the tardigrade Hypsibius dujardini.</title>
        <authorList>
            <person name="Yoshida Y."/>
            <person name="Koutsovoulos G."/>
            <person name="Laetsch D."/>
            <person name="Stevens L."/>
            <person name="Kumar S."/>
            <person name="Horikawa D."/>
            <person name="Ishino K."/>
            <person name="Komine S."/>
            <person name="Tomita M."/>
            <person name="Blaxter M."/>
            <person name="Arakawa K."/>
        </authorList>
    </citation>
    <scope>NUCLEOTIDE SEQUENCE [LARGE SCALE GENOMIC DNA]</scope>
    <source>
        <strain evidence="10">Z151</strain>
    </source>
</reference>
<evidence type="ECO:0000256" key="1">
    <source>
        <dbReference type="ARBA" id="ARBA00001947"/>
    </source>
</evidence>
<name>A0A1W0WRU5_HYPEX</name>
<dbReference type="AlphaFoldDB" id="A0A1W0WRU5"/>
<dbReference type="InterPro" id="IPR036291">
    <property type="entry name" value="NAD(P)-bd_dom_sf"/>
</dbReference>
<dbReference type="SUPFAM" id="SSF51735">
    <property type="entry name" value="NAD(P)-binding Rossmann-fold domains"/>
    <property type="match status" value="1"/>
</dbReference>
<comment type="similarity">
    <text evidence="5">Belongs to the zinc-containing alcohol dehydrogenase family.</text>
</comment>
<gene>
    <name evidence="9" type="ORF">BV898_08054</name>
</gene>
<dbReference type="EMBL" id="MTYJ01000055">
    <property type="protein sequence ID" value="OQV17925.1"/>
    <property type="molecule type" value="Genomic_DNA"/>
</dbReference>
<protein>
    <submittedName>
        <fullName evidence="9">Zinc-type alcohol dehydrogenase-like protein</fullName>
    </submittedName>
</protein>
<evidence type="ECO:0000256" key="5">
    <source>
        <dbReference type="RuleBase" id="RU361277"/>
    </source>
</evidence>
<sequence>MLFKIFLLFLLAGSAFCQFFTNGRYGKRSQGPAFIDEQIPAAGPFVEGSPMGDMTSVPRLSCVYTGYQSLYNCRRSNMDGNEGKMQNAIVNLTDKVMGRNPVSTGRTKPITSGTALMHAVTWHGTGDMRYQTVGRPIISEPDDVLIKVTATAVCGSDLHIYNGEMPGLQHDDIIGHEFMGLVVQKGPNVQLPLGARVVVSCVIACGVCDHCKIGQFSACDTTNSSKVTEKAYGHANAEVFGMVPPELTDEKVLFLSDIVHTSYHACRMVKEGDVVGIWGMGPVGLLAARWCQFLGAKRVIGISGTQYRLDFARENLGIDTINYHDGDVVEGLQEMIPEGLDCAIDATGFRFAKGVGHKLQRAIGMESDTPEVIAECVAALKKFGSFCIIGSYAGVTNNFPIGSFFIKHVLDYVSGHCAAAEVVEVLPGKDHRGSV</sequence>
<keyword evidence="3 5" id="KW-0862">Zinc</keyword>
<keyword evidence="2 5" id="KW-0479">Metal-binding</keyword>
<comment type="caution">
    <text evidence="9">The sequence shown here is derived from an EMBL/GenBank/DDBJ whole genome shotgun (WGS) entry which is preliminary data.</text>
</comment>
<dbReference type="Gene3D" id="3.90.180.10">
    <property type="entry name" value="Medium-chain alcohol dehydrogenases, catalytic domain"/>
    <property type="match status" value="1"/>
</dbReference>
<dbReference type="Pfam" id="PF08240">
    <property type="entry name" value="ADH_N"/>
    <property type="match status" value="1"/>
</dbReference>
<evidence type="ECO:0000259" key="8">
    <source>
        <dbReference type="Pfam" id="PF08240"/>
    </source>
</evidence>
<dbReference type="InterPro" id="IPR013154">
    <property type="entry name" value="ADH-like_N"/>
</dbReference>
<accession>A0A1W0WRU5</accession>
<evidence type="ECO:0000256" key="6">
    <source>
        <dbReference type="SAM" id="SignalP"/>
    </source>
</evidence>
<dbReference type="PANTHER" id="PTHR42813:SF1">
    <property type="entry name" value="DEHYDROGENASE, PUTATIVE (AFU_ORTHOLOGUE AFUA_5G03930)-RELATED"/>
    <property type="match status" value="1"/>
</dbReference>
<feature type="signal peptide" evidence="6">
    <location>
        <begin position="1"/>
        <end position="17"/>
    </location>
</feature>
<dbReference type="GO" id="GO:0008270">
    <property type="term" value="F:zinc ion binding"/>
    <property type="evidence" value="ECO:0007669"/>
    <property type="project" value="InterPro"/>
</dbReference>
<dbReference type="Pfam" id="PF00107">
    <property type="entry name" value="ADH_zinc_N"/>
    <property type="match status" value="1"/>
</dbReference>
<dbReference type="GO" id="GO:0016491">
    <property type="term" value="F:oxidoreductase activity"/>
    <property type="evidence" value="ECO:0007669"/>
    <property type="project" value="UniProtKB-KW"/>
</dbReference>
<dbReference type="InterPro" id="IPR011032">
    <property type="entry name" value="GroES-like_sf"/>
</dbReference>
<dbReference type="SUPFAM" id="SSF50129">
    <property type="entry name" value="GroES-like"/>
    <property type="match status" value="1"/>
</dbReference>
<dbReference type="InterPro" id="IPR013149">
    <property type="entry name" value="ADH-like_C"/>
</dbReference>